<comment type="caution">
    <text evidence="1">The sequence shown here is derived from an EMBL/GenBank/DDBJ whole genome shotgun (WGS) entry which is preliminary data.</text>
</comment>
<proteinExistence type="predicted"/>
<dbReference type="AlphaFoldDB" id="A0A8S9WSD8"/>
<gene>
    <name evidence="1" type="ORF">GE061_006758</name>
</gene>
<accession>A0A8S9WSD8</accession>
<dbReference type="EMBL" id="WIXP02000015">
    <property type="protein sequence ID" value="KAF6198736.1"/>
    <property type="molecule type" value="Genomic_DNA"/>
</dbReference>
<reference evidence="1" key="1">
    <citation type="journal article" date="2021" name="Mol. Ecol. Resour.">
        <title>Apolygus lucorum genome provides insights into omnivorousness and mesophyll feeding.</title>
        <authorList>
            <person name="Liu Y."/>
            <person name="Liu H."/>
            <person name="Wang H."/>
            <person name="Huang T."/>
            <person name="Liu B."/>
            <person name="Yang B."/>
            <person name="Yin L."/>
            <person name="Li B."/>
            <person name="Zhang Y."/>
            <person name="Zhang S."/>
            <person name="Jiang F."/>
            <person name="Zhang X."/>
            <person name="Ren Y."/>
            <person name="Wang B."/>
            <person name="Wang S."/>
            <person name="Lu Y."/>
            <person name="Wu K."/>
            <person name="Fan W."/>
            <person name="Wang G."/>
        </authorList>
    </citation>
    <scope>NUCLEOTIDE SEQUENCE</scope>
    <source>
        <strain evidence="1">12Hb</strain>
    </source>
</reference>
<protein>
    <submittedName>
        <fullName evidence="1">Uncharacterized protein</fullName>
    </submittedName>
</protein>
<evidence type="ECO:0000313" key="1">
    <source>
        <dbReference type="EMBL" id="KAF6198736.1"/>
    </source>
</evidence>
<name>A0A8S9WSD8_APOLU</name>
<sequence length="63" mass="7127">GETQISRALRSSITSDALRSYPFSRVVIKHDLSTLPWLFHWIPIAKKEAFNTGTRGDPKTQIS</sequence>
<keyword evidence="2" id="KW-1185">Reference proteome</keyword>
<evidence type="ECO:0000313" key="2">
    <source>
        <dbReference type="Proteomes" id="UP000466442"/>
    </source>
</evidence>
<organism evidence="1 2">
    <name type="scientific">Apolygus lucorum</name>
    <name type="common">Small green plant bug</name>
    <name type="synonym">Lygocoris lucorum</name>
    <dbReference type="NCBI Taxonomy" id="248454"/>
    <lineage>
        <taxon>Eukaryota</taxon>
        <taxon>Metazoa</taxon>
        <taxon>Ecdysozoa</taxon>
        <taxon>Arthropoda</taxon>
        <taxon>Hexapoda</taxon>
        <taxon>Insecta</taxon>
        <taxon>Pterygota</taxon>
        <taxon>Neoptera</taxon>
        <taxon>Paraneoptera</taxon>
        <taxon>Hemiptera</taxon>
        <taxon>Heteroptera</taxon>
        <taxon>Panheteroptera</taxon>
        <taxon>Cimicomorpha</taxon>
        <taxon>Miridae</taxon>
        <taxon>Mirini</taxon>
        <taxon>Apolygus</taxon>
    </lineage>
</organism>
<feature type="non-terminal residue" evidence="1">
    <location>
        <position position="1"/>
    </location>
</feature>
<dbReference type="Proteomes" id="UP000466442">
    <property type="component" value="Unassembled WGS sequence"/>
</dbReference>